<sequence length="53" mass="5598">MGEKAQRFPKVNALLFHNEGKDISTGIAGAKAMPALLLGVDEEGGVLFTVERA</sequence>
<comment type="caution">
    <text evidence="1">The sequence shown here is derived from an EMBL/GenBank/DDBJ whole genome shotgun (WGS) entry which is preliminary data.</text>
</comment>
<dbReference type="AlphaFoldDB" id="X1LTJ6"/>
<dbReference type="EMBL" id="BARV01003347">
    <property type="protein sequence ID" value="GAI05735.1"/>
    <property type="molecule type" value="Genomic_DNA"/>
</dbReference>
<reference evidence="1" key="1">
    <citation type="journal article" date="2014" name="Front. Microbiol.">
        <title>High frequency of phylogenetically diverse reductive dehalogenase-homologous genes in deep subseafloor sedimentary metagenomes.</title>
        <authorList>
            <person name="Kawai M."/>
            <person name="Futagami T."/>
            <person name="Toyoda A."/>
            <person name="Takaki Y."/>
            <person name="Nishi S."/>
            <person name="Hori S."/>
            <person name="Arai W."/>
            <person name="Tsubouchi T."/>
            <person name="Morono Y."/>
            <person name="Uchiyama I."/>
            <person name="Ito T."/>
            <person name="Fujiyama A."/>
            <person name="Inagaki F."/>
            <person name="Takami H."/>
        </authorList>
    </citation>
    <scope>NUCLEOTIDE SEQUENCE</scope>
    <source>
        <strain evidence="1">Expedition CK06-06</strain>
    </source>
</reference>
<evidence type="ECO:0000313" key="1">
    <source>
        <dbReference type="EMBL" id="GAI05735.1"/>
    </source>
</evidence>
<protein>
    <submittedName>
        <fullName evidence="1">Uncharacterized protein</fullName>
    </submittedName>
</protein>
<name>X1LTJ6_9ZZZZ</name>
<feature type="non-terminal residue" evidence="1">
    <location>
        <position position="53"/>
    </location>
</feature>
<proteinExistence type="predicted"/>
<organism evidence="1">
    <name type="scientific">marine sediment metagenome</name>
    <dbReference type="NCBI Taxonomy" id="412755"/>
    <lineage>
        <taxon>unclassified sequences</taxon>
        <taxon>metagenomes</taxon>
        <taxon>ecological metagenomes</taxon>
    </lineage>
</organism>
<gene>
    <name evidence="1" type="ORF">S06H3_08055</name>
</gene>
<accession>X1LTJ6</accession>